<reference evidence="7" key="1">
    <citation type="submission" date="2023-03" db="EMBL/GenBank/DDBJ databases">
        <title>Mating type loci evolution in Malassezia.</title>
        <authorList>
            <person name="Coelho M.A."/>
        </authorList>
    </citation>
    <scope>NUCLEOTIDE SEQUENCE</scope>
    <source>
        <strain evidence="7">CBS 9557</strain>
    </source>
</reference>
<gene>
    <name evidence="7" type="ORF">MNAN1_000350</name>
</gene>
<dbReference type="Gene3D" id="3.30.310.80">
    <property type="entry name" value="Kinase associated domain 1, KA1"/>
    <property type="match status" value="1"/>
</dbReference>
<organism evidence="7 8">
    <name type="scientific">Malassezia nana</name>
    <dbReference type="NCBI Taxonomy" id="180528"/>
    <lineage>
        <taxon>Eukaryota</taxon>
        <taxon>Fungi</taxon>
        <taxon>Dikarya</taxon>
        <taxon>Basidiomycota</taxon>
        <taxon>Ustilaginomycotina</taxon>
        <taxon>Malasseziomycetes</taxon>
        <taxon>Malasseziales</taxon>
        <taxon>Malasseziaceae</taxon>
        <taxon>Malassezia</taxon>
    </lineage>
</organism>
<feature type="region of interest" description="Disordered" evidence="4">
    <location>
        <begin position="515"/>
        <end position="569"/>
    </location>
</feature>
<dbReference type="GO" id="GO:0004674">
    <property type="term" value="F:protein serine/threonine kinase activity"/>
    <property type="evidence" value="ECO:0007669"/>
    <property type="project" value="TreeGrafter"/>
</dbReference>
<keyword evidence="8" id="KW-1185">Reference proteome</keyword>
<keyword evidence="1 3" id="KW-0547">Nucleotide-binding</keyword>
<evidence type="ECO:0000313" key="8">
    <source>
        <dbReference type="Proteomes" id="UP001213623"/>
    </source>
</evidence>
<dbReference type="InterPro" id="IPR000719">
    <property type="entry name" value="Prot_kinase_dom"/>
</dbReference>
<dbReference type="Pfam" id="PF00069">
    <property type="entry name" value="Pkinase"/>
    <property type="match status" value="1"/>
</dbReference>
<dbReference type="InterPro" id="IPR008271">
    <property type="entry name" value="Ser/Thr_kinase_AS"/>
</dbReference>
<feature type="compositionally biased region" description="Basic and acidic residues" evidence="4">
    <location>
        <begin position="550"/>
        <end position="566"/>
    </location>
</feature>
<dbReference type="InterPro" id="IPR011009">
    <property type="entry name" value="Kinase-like_dom_sf"/>
</dbReference>
<evidence type="ECO:0000313" key="7">
    <source>
        <dbReference type="EMBL" id="WFD25382.1"/>
    </source>
</evidence>
<feature type="domain" description="KA1" evidence="6">
    <location>
        <begin position="968"/>
        <end position="1018"/>
    </location>
</feature>
<dbReference type="Pfam" id="PF02149">
    <property type="entry name" value="KA1"/>
    <property type="match status" value="1"/>
</dbReference>
<feature type="region of interest" description="Disordered" evidence="4">
    <location>
        <begin position="795"/>
        <end position="815"/>
    </location>
</feature>
<evidence type="ECO:0000259" key="6">
    <source>
        <dbReference type="PROSITE" id="PS50032"/>
    </source>
</evidence>
<feature type="compositionally biased region" description="Basic and acidic residues" evidence="4">
    <location>
        <begin position="624"/>
        <end position="640"/>
    </location>
</feature>
<feature type="region of interest" description="Disordered" evidence="4">
    <location>
        <begin position="391"/>
        <end position="489"/>
    </location>
</feature>
<dbReference type="GO" id="GO:0035556">
    <property type="term" value="P:intracellular signal transduction"/>
    <property type="evidence" value="ECO:0007669"/>
    <property type="project" value="TreeGrafter"/>
</dbReference>
<feature type="domain" description="Protein kinase" evidence="5">
    <location>
        <begin position="54"/>
        <end position="324"/>
    </location>
</feature>
<feature type="compositionally biased region" description="Low complexity" evidence="4">
    <location>
        <begin position="418"/>
        <end position="429"/>
    </location>
</feature>
<dbReference type="PROSITE" id="PS50011">
    <property type="entry name" value="PROTEIN_KINASE_DOM"/>
    <property type="match status" value="1"/>
</dbReference>
<dbReference type="PROSITE" id="PS00108">
    <property type="entry name" value="PROTEIN_KINASE_ST"/>
    <property type="match status" value="1"/>
</dbReference>
<keyword evidence="2 3" id="KW-0067">ATP-binding</keyword>
<accession>A0AAF0ENM2</accession>
<dbReference type="InterPro" id="IPR001772">
    <property type="entry name" value="KA1_dom"/>
</dbReference>
<evidence type="ECO:0000256" key="3">
    <source>
        <dbReference type="PROSITE-ProRule" id="PRU10141"/>
    </source>
</evidence>
<dbReference type="PROSITE" id="PS00107">
    <property type="entry name" value="PROTEIN_KINASE_ATP"/>
    <property type="match status" value="1"/>
</dbReference>
<dbReference type="InterPro" id="IPR017441">
    <property type="entry name" value="Protein_kinase_ATP_BS"/>
</dbReference>
<evidence type="ECO:0000256" key="4">
    <source>
        <dbReference type="SAM" id="MobiDB-lite"/>
    </source>
</evidence>
<dbReference type="EMBL" id="CP119892">
    <property type="protein sequence ID" value="WFD25382.1"/>
    <property type="molecule type" value="Genomic_DNA"/>
</dbReference>
<dbReference type="Proteomes" id="UP001213623">
    <property type="component" value="Chromosome 1"/>
</dbReference>
<evidence type="ECO:0008006" key="9">
    <source>
        <dbReference type="Google" id="ProtNLM"/>
    </source>
</evidence>
<feature type="binding site" evidence="3">
    <location>
        <position position="83"/>
    </location>
    <ligand>
        <name>ATP</name>
        <dbReference type="ChEBI" id="CHEBI:30616"/>
    </ligand>
</feature>
<dbReference type="Gene3D" id="1.10.510.10">
    <property type="entry name" value="Transferase(Phosphotransferase) domain 1"/>
    <property type="match status" value="1"/>
</dbReference>
<proteinExistence type="predicted"/>
<dbReference type="GO" id="GO:0005524">
    <property type="term" value="F:ATP binding"/>
    <property type="evidence" value="ECO:0007669"/>
    <property type="project" value="UniProtKB-UniRule"/>
</dbReference>
<dbReference type="SUPFAM" id="SSF56112">
    <property type="entry name" value="Protein kinase-like (PK-like)"/>
    <property type="match status" value="1"/>
</dbReference>
<feature type="compositionally biased region" description="Polar residues" evidence="4">
    <location>
        <begin position="593"/>
        <end position="607"/>
    </location>
</feature>
<dbReference type="PROSITE" id="PS50032">
    <property type="entry name" value="KA1"/>
    <property type="match status" value="1"/>
</dbReference>
<evidence type="ECO:0000256" key="2">
    <source>
        <dbReference type="ARBA" id="ARBA00022840"/>
    </source>
</evidence>
<sequence>MSTVVESVPREVSSPRATATLEVPDAPSLPLASPTALSYFAAHPRRPQVYFGDYLLLQTLGEGEFGKVKLGVHRQYGEEAAIKLIKREKVAAAEAEEHAEGSKMSKVEREIRVLKELRHPNIVHLYEVVESERYIGIVLEYGAGGELFDYILAHKCLQERDACRLFAQLVSGVSYLHRKKIIHRDLKLENLLLDRHRNVIITDFGFANDFSMRENDLMATSCGSPCYAAPELVVQDGLYVGAAVDVWSCGVILYAMLAGYLPFDDDPANPDGDNINMLYKYIMATPLTFPDYIGPQPRSLLLRMLVPDPTRRATLDEVMEHPWLAPYRDLFHFTVEELESAAIEQQAKKRQAYRDQMLYQQKLLEQQQAAALPTMSSQQSLSADMLPMSATASSLDDDTRPASALSNTETVVDERAPETLPASASAPAPMSVPAPAPAPVEAISAKSVKSDEAPSGEPAAEPSTTTGAPAAPRQWSALPLPDVPLPPAPTSPYSATAPALIGTHPALSETWMPATQSSATPEMTTKRKSETDDAHARAVSKTRVASEASARAKETAMRRASPRTDTKPAPALSYQAAGVSMLAPVSALKRDTPTTFGQEPLSLTSFLPQRLGDTRPRKTSVSKSEAHDTSISKSETHDTSVGKAEVADTSVSKSVVPDTWVSKPMAAADTSMSKPVVPEPSVSKPIVADESVSKAPVAEPAMPPVTFEVPTLPIKERPSPVSVPPAAAESGLSSAEISVPECRVPVSAPVVASSVPEPVPPAPGRVSLDTGMERYAPPVNSAPRSGVWWRRLSGAPNEKISGGRGASLDTSRTRADEERAEQQRLAQARLEGRHRTWSGIPTLEARTALEKRLSVHSGAVDQGALTTRMPDELFMELLQLMQRLGIAVRPSRTEFRIECLRPRRLNALERLFSSHRLETSRRRWSRGGKHAPSAEVEQGLQRMSLSLSTQSLEAFTAQNVPPVYGPGEVDGGHEVRFTVEIARLVRLQGLYSVDIRRLKGNVHSYKFLYDTVLDHLELGTRV</sequence>
<dbReference type="AlphaFoldDB" id="A0AAF0ENM2"/>
<dbReference type="SMART" id="SM00220">
    <property type="entry name" value="S_TKc"/>
    <property type="match status" value="1"/>
</dbReference>
<dbReference type="PANTHER" id="PTHR24346:SF110">
    <property type="entry name" value="NON-SPECIFIC SERINE_THREONINE PROTEIN KINASE"/>
    <property type="match status" value="1"/>
</dbReference>
<name>A0AAF0ENM2_9BASI</name>
<feature type="region of interest" description="Disordered" evidence="4">
    <location>
        <begin position="591"/>
        <end position="646"/>
    </location>
</feature>
<evidence type="ECO:0000259" key="5">
    <source>
        <dbReference type="PROSITE" id="PS50011"/>
    </source>
</evidence>
<protein>
    <recommendedName>
        <fullName evidence="9">Non-specific serine/threonine protein kinase</fullName>
    </recommendedName>
</protein>
<dbReference type="PANTHER" id="PTHR24346">
    <property type="entry name" value="MAP/MICROTUBULE AFFINITY-REGULATING KINASE"/>
    <property type="match status" value="1"/>
</dbReference>
<dbReference type="GO" id="GO:0005737">
    <property type="term" value="C:cytoplasm"/>
    <property type="evidence" value="ECO:0007669"/>
    <property type="project" value="TreeGrafter"/>
</dbReference>
<dbReference type="FunFam" id="1.10.510.10:FF:000636">
    <property type="entry name" value="Non-specific serine/threonine protein kinase"/>
    <property type="match status" value="1"/>
</dbReference>
<evidence type="ECO:0000256" key="1">
    <source>
        <dbReference type="ARBA" id="ARBA00022741"/>
    </source>
</evidence>
<feature type="compositionally biased region" description="Basic and acidic residues" evidence="4">
    <location>
        <begin position="524"/>
        <end position="536"/>
    </location>
</feature>
<dbReference type="FunFam" id="3.30.200.20:FF:000042">
    <property type="entry name" value="Aurora kinase A"/>
    <property type="match status" value="1"/>
</dbReference>